<evidence type="ECO:0000256" key="10">
    <source>
        <dbReference type="PIRNR" id="PIRNR001563"/>
    </source>
</evidence>
<dbReference type="InterPro" id="IPR004101">
    <property type="entry name" value="Mur_ligase_C"/>
</dbReference>
<keyword evidence="5 10" id="KW-0547">Nucleotide-binding</keyword>
<evidence type="ECO:0000256" key="1">
    <source>
        <dbReference type="ARBA" id="ARBA00008276"/>
    </source>
</evidence>
<dbReference type="EMBL" id="JBBMEJ010000005">
    <property type="protein sequence ID" value="MEQ2370431.1"/>
    <property type="molecule type" value="Genomic_DNA"/>
</dbReference>
<evidence type="ECO:0000313" key="13">
    <source>
        <dbReference type="EMBL" id="MEQ2370431.1"/>
    </source>
</evidence>
<gene>
    <name evidence="13" type="ORF">WMO28_05635</name>
</gene>
<dbReference type="Gene3D" id="3.90.190.20">
    <property type="entry name" value="Mur ligase, C-terminal domain"/>
    <property type="match status" value="1"/>
</dbReference>
<dbReference type="Pfam" id="PF08245">
    <property type="entry name" value="Mur_ligase_M"/>
    <property type="match status" value="1"/>
</dbReference>
<sequence>MNYKESRAYIRDAEKKKGIVLGLDNMRELMRRLGDPQDELKYVHVAGTNGKGSVIAYLYSALSGTGYRVGRYISPAVYSYRERMEVNGEPVSREKFAAYVTRIAEVIDEIVEEGKPHPSVFEIETAAAFLYFKEEKCDLVLMEVGMGGDLDATNIIRTTVLSILVSISMDHTAFLGNTLGEIAEKKSGIIKPDSHMVTVKQQPEVEAVIRRTCQERNVPYEVADRDEAEVLRASMTGQTFLYKGEEYSIALAGAYQKENAVVALRALELLNDLGYPTTVVQRQNGLKNTAWPGRFALLGTKPDFVVDGAHNPAAADMLAASIERYFKGRRIIYIMGMFRDKDYRSVIQKTEKYADTILTIAAPDNPRALSPEELAAAVREFHTDVRPFDDIEAAVAEAYRLAGSEDVIIAFGSLAFLGDLTEIIKKHNGGNHD</sequence>
<comment type="caution">
    <text evidence="13">The sequence shown here is derived from an EMBL/GenBank/DDBJ whole genome shotgun (WGS) entry which is preliminary data.</text>
</comment>
<feature type="domain" description="Mur ligase central" evidence="12">
    <location>
        <begin position="45"/>
        <end position="266"/>
    </location>
</feature>
<dbReference type="Gene3D" id="3.40.1190.10">
    <property type="entry name" value="Mur-like, catalytic domain"/>
    <property type="match status" value="1"/>
</dbReference>
<dbReference type="SUPFAM" id="SSF53244">
    <property type="entry name" value="MurD-like peptide ligases, peptide-binding domain"/>
    <property type="match status" value="1"/>
</dbReference>
<dbReference type="InterPro" id="IPR036565">
    <property type="entry name" value="Mur-like_cat_sf"/>
</dbReference>
<comment type="catalytic activity">
    <reaction evidence="9">
        <text>(6S)-5,6,7,8-tetrahydrofolyl-(gamma-L-Glu)(n) + L-glutamate + ATP = (6S)-5,6,7,8-tetrahydrofolyl-(gamma-L-Glu)(n+1) + ADP + phosphate + H(+)</text>
        <dbReference type="Rhea" id="RHEA:10580"/>
        <dbReference type="Rhea" id="RHEA-COMP:14738"/>
        <dbReference type="Rhea" id="RHEA-COMP:14740"/>
        <dbReference type="ChEBI" id="CHEBI:15378"/>
        <dbReference type="ChEBI" id="CHEBI:29985"/>
        <dbReference type="ChEBI" id="CHEBI:30616"/>
        <dbReference type="ChEBI" id="CHEBI:43474"/>
        <dbReference type="ChEBI" id="CHEBI:141005"/>
        <dbReference type="ChEBI" id="CHEBI:456216"/>
        <dbReference type="EC" id="6.3.2.17"/>
    </reaction>
</comment>
<dbReference type="Proteomes" id="UP001473063">
    <property type="component" value="Unassembled WGS sequence"/>
</dbReference>
<reference evidence="13 14" key="1">
    <citation type="submission" date="2024-03" db="EMBL/GenBank/DDBJ databases">
        <title>Human intestinal bacterial collection.</title>
        <authorList>
            <person name="Pauvert C."/>
            <person name="Hitch T.C.A."/>
            <person name="Clavel T."/>
        </authorList>
    </citation>
    <scope>NUCLEOTIDE SEQUENCE [LARGE SCALE GENOMIC DNA]</scope>
    <source>
        <strain evidence="13 14">CLA-JM-H16</strain>
    </source>
</reference>
<dbReference type="PIRSF" id="PIRSF001563">
    <property type="entry name" value="Folylpolyglu_synth"/>
    <property type="match status" value="1"/>
</dbReference>
<dbReference type="GO" id="GO:0016874">
    <property type="term" value="F:ligase activity"/>
    <property type="evidence" value="ECO:0007669"/>
    <property type="project" value="UniProtKB-KW"/>
</dbReference>
<keyword evidence="14" id="KW-1185">Reference proteome</keyword>
<dbReference type="Pfam" id="PF02875">
    <property type="entry name" value="Mur_ligase_C"/>
    <property type="match status" value="1"/>
</dbReference>
<evidence type="ECO:0000256" key="7">
    <source>
        <dbReference type="ARBA" id="ARBA00022842"/>
    </source>
</evidence>
<dbReference type="EC" id="6.3.2.17" evidence="2"/>
<dbReference type="InterPro" id="IPR018109">
    <property type="entry name" value="Folylpolyglutamate_synth_CS"/>
</dbReference>
<evidence type="ECO:0000256" key="6">
    <source>
        <dbReference type="ARBA" id="ARBA00022840"/>
    </source>
</evidence>
<dbReference type="PROSITE" id="PS01012">
    <property type="entry name" value="FOLYLPOLYGLU_SYNT_2"/>
    <property type="match status" value="1"/>
</dbReference>
<dbReference type="RefSeq" id="WP_349056320.1">
    <property type="nucleotide sequence ID" value="NZ_JBBMEJ010000005.1"/>
</dbReference>
<dbReference type="NCBIfam" id="TIGR01499">
    <property type="entry name" value="folC"/>
    <property type="match status" value="1"/>
</dbReference>
<keyword evidence="4" id="KW-0479">Metal-binding</keyword>
<keyword evidence="7" id="KW-0460">Magnesium</keyword>
<dbReference type="InterPro" id="IPR001645">
    <property type="entry name" value="Folylpolyglutamate_synth"/>
</dbReference>
<evidence type="ECO:0000256" key="8">
    <source>
        <dbReference type="ARBA" id="ARBA00030592"/>
    </source>
</evidence>
<evidence type="ECO:0000259" key="12">
    <source>
        <dbReference type="Pfam" id="PF08245"/>
    </source>
</evidence>
<evidence type="ECO:0000313" key="14">
    <source>
        <dbReference type="Proteomes" id="UP001473063"/>
    </source>
</evidence>
<dbReference type="InterPro" id="IPR036615">
    <property type="entry name" value="Mur_ligase_C_dom_sf"/>
</dbReference>
<dbReference type="PANTHER" id="PTHR11136:SF0">
    <property type="entry name" value="DIHYDROFOLATE SYNTHETASE-RELATED"/>
    <property type="match status" value="1"/>
</dbReference>
<evidence type="ECO:0000256" key="2">
    <source>
        <dbReference type="ARBA" id="ARBA00013025"/>
    </source>
</evidence>
<protein>
    <recommendedName>
        <fullName evidence="2">tetrahydrofolate synthase</fullName>
        <ecNumber evidence="2">6.3.2.17</ecNumber>
    </recommendedName>
    <alternativeName>
        <fullName evidence="8">Tetrahydrofolylpolyglutamate synthase</fullName>
    </alternativeName>
</protein>
<evidence type="ECO:0000256" key="9">
    <source>
        <dbReference type="ARBA" id="ARBA00047493"/>
    </source>
</evidence>
<name>A0ABV1BFE9_9FIRM</name>
<proteinExistence type="inferred from homology"/>
<evidence type="ECO:0000256" key="3">
    <source>
        <dbReference type="ARBA" id="ARBA00022598"/>
    </source>
</evidence>
<dbReference type="SUPFAM" id="SSF53623">
    <property type="entry name" value="MurD-like peptide ligases, catalytic domain"/>
    <property type="match status" value="1"/>
</dbReference>
<feature type="domain" description="Mur ligase C-terminal" evidence="11">
    <location>
        <begin position="293"/>
        <end position="413"/>
    </location>
</feature>
<accession>A0ABV1BFE9</accession>
<dbReference type="InterPro" id="IPR013221">
    <property type="entry name" value="Mur_ligase_cen"/>
</dbReference>
<evidence type="ECO:0000256" key="5">
    <source>
        <dbReference type="ARBA" id="ARBA00022741"/>
    </source>
</evidence>
<keyword evidence="3 10" id="KW-0436">Ligase</keyword>
<evidence type="ECO:0000256" key="4">
    <source>
        <dbReference type="ARBA" id="ARBA00022723"/>
    </source>
</evidence>
<keyword evidence="6 10" id="KW-0067">ATP-binding</keyword>
<dbReference type="PANTHER" id="PTHR11136">
    <property type="entry name" value="FOLYLPOLYGLUTAMATE SYNTHASE-RELATED"/>
    <property type="match status" value="1"/>
</dbReference>
<comment type="similarity">
    <text evidence="1 10">Belongs to the folylpolyglutamate synthase family.</text>
</comment>
<evidence type="ECO:0000259" key="11">
    <source>
        <dbReference type="Pfam" id="PF02875"/>
    </source>
</evidence>
<organism evidence="13 14">
    <name type="scientific">Blautia aquisgranensis</name>
    <dbReference type="NCBI Taxonomy" id="3133153"/>
    <lineage>
        <taxon>Bacteria</taxon>
        <taxon>Bacillati</taxon>
        <taxon>Bacillota</taxon>
        <taxon>Clostridia</taxon>
        <taxon>Lachnospirales</taxon>
        <taxon>Lachnospiraceae</taxon>
        <taxon>Blautia</taxon>
    </lineage>
</organism>